<proteinExistence type="predicted"/>
<dbReference type="AlphaFoldDB" id="A0A2M9ZNG4"/>
<evidence type="ECO:0000256" key="1">
    <source>
        <dbReference type="SAM" id="MobiDB-lite"/>
    </source>
</evidence>
<protein>
    <submittedName>
        <fullName evidence="3">Uncharacterized protein</fullName>
    </submittedName>
</protein>
<feature type="region of interest" description="Disordered" evidence="1">
    <location>
        <begin position="1"/>
        <end position="22"/>
    </location>
</feature>
<dbReference type="Proteomes" id="UP000231990">
    <property type="component" value="Unassembled WGS sequence"/>
</dbReference>
<accession>A0A2M9ZNG4</accession>
<name>A0A2M9ZNG4_9LEPT</name>
<comment type="caution">
    <text evidence="3">The sequence shown here is derived from an EMBL/GenBank/DDBJ whole genome shotgun (WGS) entry which is preliminary data.</text>
</comment>
<evidence type="ECO:0000313" key="2">
    <source>
        <dbReference type="EMBL" id="PJZ69641.1"/>
    </source>
</evidence>
<organism evidence="3 5">
    <name type="scientific">Leptospira perolatii</name>
    <dbReference type="NCBI Taxonomy" id="2023191"/>
    <lineage>
        <taxon>Bacteria</taxon>
        <taxon>Pseudomonadati</taxon>
        <taxon>Spirochaetota</taxon>
        <taxon>Spirochaetia</taxon>
        <taxon>Leptospirales</taxon>
        <taxon>Leptospiraceae</taxon>
        <taxon>Leptospira</taxon>
    </lineage>
</organism>
<dbReference type="Proteomes" id="UP000231962">
    <property type="component" value="Unassembled WGS sequence"/>
</dbReference>
<dbReference type="EMBL" id="NPDZ01000004">
    <property type="protein sequence ID" value="PJZ73628.1"/>
    <property type="molecule type" value="Genomic_DNA"/>
</dbReference>
<keyword evidence="4" id="KW-1185">Reference proteome</keyword>
<gene>
    <name evidence="2" type="ORF">CH360_10205</name>
    <name evidence="3" type="ORF">CH373_09060</name>
</gene>
<dbReference type="EMBL" id="NPDY01000008">
    <property type="protein sequence ID" value="PJZ69641.1"/>
    <property type="molecule type" value="Genomic_DNA"/>
</dbReference>
<evidence type="ECO:0000313" key="3">
    <source>
        <dbReference type="EMBL" id="PJZ73628.1"/>
    </source>
</evidence>
<reference evidence="4 5" key="1">
    <citation type="submission" date="2017-07" db="EMBL/GenBank/DDBJ databases">
        <title>Leptospira spp. isolated from tropical soils.</title>
        <authorList>
            <person name="Thibeaux R."/>
            <person name="Iraola G."/>
            <person name="Ferres I."/>
            <person name="Bierque E."/>
            <person name="Girault D."/>
            <person name="Soupe-Gilbert M.-E."/>
            <person name="Picardeau M."/>
            <person name="Goarant C."/>
        </authorList>
    </citation>
    <scope>NUCLEOTIDE SEQUENCE [LARGE SCALE GENOMIC DNA]</scope>
    <source>
        <strain evidence="3 5">FH1-B-B1</strain>
        <strain evidence="2 4">FH1-B-C1</strain>
    </source>
</reference>
<evidence type="ECO:0000313" key="4">
    <source>
        <dbReference type="Proteomes" id="UP000231962"/>
    </source>
</evidence>
<sequence length="63" mass="7071">MEEAAKSFRSSPNLGSDRRKAKTQMQTRQNCLDLILPLENLPAVCICRAGAFLRDLPQNLKVI</sequence>
<evidence type="ECO:0000313" key="5">
    <source>
        <dbReference type="Proteomes" id="UP000231990"/>
    </source>
</evidence>